<keyword evidence="6" id="KW-1185">Reference proteome</keyword>
<sequence length="313" mass="35485">MKRTSYFYLAILVSTGASAQSKLCIQDPIWQDEFSDETLDPEKWNIEQNCWGGGNHELQCYVNDKRTISVANGVLSLTALKEQGTGPTFPKSHPNYDPAQTSTKSFISGRINSKSKAAFTYGRFEIRAKLPQGQGSWPAIWMLPEENRYGPWPESGEIDIMEAVNLGARSDDNDASYEGKPETRVHGTLHYGTRPPKNVYTGKPYRLDEERSPSSGFHVYRLDWKKDEISWYVDGVLYSTQYPQTTGKDGWFSQPEGNKRRPDNAPFNHPFHLLLNVAVGGDWAGKVNEKGVDESKLPFTMQIDWVRVYELCD</sequence>
<evidence type="ECO:0000313" key="5">
    <source>
        <dbReference type="EMBL" id="QTH71580.1"/>
    </source>
</evidence>
<dbReference type="Proteomes" id="UP000664904">
    <property type="component" value="Chromosome"/>
</dbReference>
<evidence type="ECO:0000256" key="2">
    <source>
        <dbReference type="SAM" id="MobiDB-lite"/>
    </source>
</evidence>
<evidence type="ECO:0000256" key="3">
    <source>
        <dbReference type="SAM" id="SignalP"/>
    </source>
</evidence>
<accession>A0A975DH41</accession>
<dbReference type="KEGG" id="pxi:J5O05_00960"/>
<feature type="signal peptide" evidence="3">
    <location>
        <begin position="1"/>
        <end position="19"/>
    </location>
</feature>
<dbReference type="InterPro" id="IPR050546">
    <property type="entry name" value="Glycosyl_Hydrlase_16"/>
</dbReference>
<dbReference type="InterPro" id="IPR013320">
    <property type="entry name" value="ConA-like_dom_sf"/>
</dbReference>
<dbReference type="RefSeq" id="WP_208843206.1">
    <property type="nucleotide sequence ID" value="NZ_CP072133.1"/>
</dbReference>
<proteinExistence type="inferred from homology"/>
<evidence type="ECO:0000259" key="4">
    <source>
        <dbReference type="PROSITE" id="PS51762"/>
    </source>
</evidence>
<gene>
    <name evidence="5" type="ORF">J5O05_00960</name>
</gene>
<dbReference type="EMBL" id="CP072133">
    <property type="protein sequence ID" value="QTH71580.1"/>
    <property type="molecule type" value="Genomic_DNA"/>
</dbReference>
<evidence type="ECO:0000256" key="1">
    <source>
        <dbReference type="ARBA" id="ARBA00006865"/>
    </source>
</evidence>
<reference evidence="5" key="1">
    <citation type="submission" date="2021-03" db="EMBL/GenBank/DDBJ databases">
        <title>Complete Genome of Pseudoalteromonas xiamenensis STKMTI.2, a new potential marine bacterium producing anti-Vibrio compounds.</title>
        <authorList>
            <person name="Handayani D.P."/>
            <person name="Isnansetyo A."/>
            <person name="Istiqomah I."/>
            <person name="Jumina J."/>
        </authorList>
    </citation>
    <scope>NUCLEOTIDE SEQUENCE</scope>
    <source>
        <strain evidence="5">STKMTI.2</strain>
    </source>
</reference>
<feature type="chain" id="PRO_5037961447" evidence="3">
    <location>
        <begin position="20"/>
        <end position="313"/>
    </location>
</feature>
<feature type="region of interest" description="Disordered" evidence="2">
    <location>
        <begin position="171"/>
        <end position="193"/>
    </location>
</feature>
<dbReference type="SUPFAM" id="SSF49899">
    <property type="entry name" value="Concanavalin A-like lectins/glucanases"/>
    <property type="match status" value="1"/>
</dbReference>
<dbReference type="PANTHER" id="PTHR10963:SF55">
    <property type="entry name" value="GLYCOSIDE HYDROLASE FAMILY 16 PROTEIN"/>
    <property type="match status" value="1"/>
</dbReference>
<keyword evidence="5" id="KW-0378">Hydrolase</keyword>
<dbReference type="Pfam" id="PF00722">
    <property type="entry name" value="Glyco_hydro_16"/>
    <property type="match status" value="1"/>
</dbReference>
<name>A0A975DH41_9GAMM</name>
<dbReference type="CDD" id="cd08023">
    <property type="entry name" value="GH16_laminarinase_like"/>
    <property type="match status" value="1"/>
</dbReference>
<keyword evidence="3" id="KW-0732">Signal</keyword>
<dbReference type="GO" id="GO:0004553">
    <property type="term" value="F:hydrolase activity, hydrolyzing O-glycosyl compounds"/>
    <property type="evidence" value="ECO:0007669"/>
    <property type="project" value="InterPro"/>
</dbReference>
<protein>
    <submittedName>
        <fullName evidence="5">Glycoside hydrolase family 16 protein</fullName>
    </submittedName>
</protein>
<organism evidence="5 6">
    <name type="scientific">Pseudoalteromonas xiamenensis</name>
    <dbReference type="NCBI Taxonomy" id="882626"/>
    <lineage>
        <taxon>Bacteria</taxon>
        <taxon>Pseudomonadati</taxon>
        <taxon>Pseudomonadota</taxon>
        <taxon>Gammaproteobacteria</taxon>
        <taxon>Alteromonadales</taxon>
        <taxon>Pseudoalteromonadaceae</taxon>
        <taxon>Pseudoalteromonas</taxon>
    </lineage>
</organism>
<feature type="compositionally biased region" description="Basic and acidic residues" evidence="2">
    <location>
        <begin position="171"/>
        <end position="185"/>
    </location>
</feature>
<dbReference type="PANTHER" id="PTHR10963">
    <property type="entry name" value="GLYCOSYL HYDROLASE-RELATED"/>
    <property type="match status" value="1"/>
</dbReference>
<dbReference type="PROSITE" id="PS51762">
    <property type="entry name" value="GH16_2"/>
    <property type="match status" value="1"/>
</dbReference>
<evidence type="ECO:0000313" key="6">
    <source>
        <dbReference type="Proteomes" id="UP000664904"/>
    </source>
</evidence>
<dbReference type="AlphaFoldDB" id="A0A975DH41"/>
<dbReference type="Gene3D" id="2.60.120.200">
    <property type="match status" value="1"/>
</dbReference>
<feature type="domain" description="GH16" evidence="4">
    <location>
        <begin position="18"/>
        <end position="313"/>
    </location>
</feature>
<dbReference type="InterPro" id="IPR000757">
    <property type="entry name" value="Beta-glucanase-like"/>
</dbReference>
<comment type="similarity">
    <text evidence="1">Belongs to the glycosyl hydrolase 16 family.</text>
</comment>
<dbReference type="GO" id="GO:0005975">
    <property type="term" value="P:carbohydrate metabolic process"/>
    <property type="evidence" value="ECO:0007669"/>
    <property type="project" value="InterPro"/>
</dbReference>